<dbReference type="Proteomes" id="UP000037136">
    <property type="component" value="Unassembled WGS sequence"/>
</dbReference>
<organism evidence="4 5">
    <name type="scientific">Ophiocordyceps unilateralis</name>
    <name type="common">Zombie-ant fungus</name>
    <name type="synonym">Torrubia unilateralis</name>
    <dbReference type="NCBI Taxonomy" id="268505"/>
    <lineage>
        <taxon>Eukaryota</taxon>
        <taxon>Fungi</taxon>
        <taxon>Dikarya</taxon>
        <taxon>Ascomycota</taxon>
        <taxon>Pezizomycotina</taxon>
        <taxon>Sordariomycetes</taxon>
        <taxon>Hypocreomycetidae</taxon>
        <taxon>Hypocreales</taxon>
        <taxon>Ophiocordycipitaceae</taxon>
        <taxon>Ophiocordyceps</taxon>
    </lineage>
</organism>
<dbReference type="PANTHER" id="PTHR48081">
    <property type="entry name" value="AB HYDROLASE SUPERFAMILY PROTEIN C4A8.06C"/>
    <property type="match status" value="1"/>
</dbReference>
<dbReference type="InterPro" id="IPR050300">
    <property type="entry name" value="GDXG_lipolytic_enzyme"/>
</dbReference>
<proteinExistence type="predicted"/>
<feature type="domain" description="Alpha/beta hydrolase fold-3" evidence="3">
    <location>
        <begin position="200"/>
        <end position="423"/>
    </location>
</feature>
<reference evidence="4 5" key="1">
    <citation type="journal article" date="2015" name="BMC Genomics">
        <title>Gene expression during zombie ant biting behavior reflects the complexity underlying fungal parasitic behavioral manipulation.</title>
        <authorList>
            <person name="de Bekker C."/>
            <person name="Ohm R.A."/>
            <person name="Loreto R.G."/>
            <person name="Sebastian A."/>
            <person name="Albert I."/>
            <person name="Merrow M."/>
            <person name="Brachmann A."/>
            <person name="Hughes D.P."/>
        </authorList>
    </citation>
    <scope>NUCLEOTIDE SEQUENCE [LARGE SCALE GENOMIC DNA]</scope>
    <source>
        <strain evidence="4 5">SC16a</strain>
    </source>
</reference>
<dbReference type="PANTHER" id="PTHR48081:SF2">
    <property type="entry name" value="ALPHA_BETA-HYDROLASE"/>
    <property type="match status" value="1"/>
</dbReference>
<gene>
    <name evidence="4" type="ORF">XA68_18390</name>
</gene>
<evidence type="ECO:0000256" key="1">
    <source>
        <dbReference type="ARBA" id="ARBA00022801"/>
    </source>
</evidence>
<accession>A0A2A9PHP5</accession>
<dbReference type="STRING" id="268505.A0A2A9PHP5"/>
<dbReference type="AlphaFoldDB" id="A0A2A9PHP5"/>
<evidence type="ECO:0000313" key="5">
    <source>
        <dbReference type="Proteomes" id="UP000037136"/>
    </source>
</evidence>
<dbReference type="GO" id="GO:0016787">
    <property type="term" value="F:hydrolase activity"/>
    <property type="evidence" value="ECO:0007669"/>
    <property type="project" value="UniProtKB-KW"/>
</dbReference>
<dbReference type="OrthoDB" id="408631at2759"/>
<dbReference type="InterPro" id="IPR029058">
    <property type="entry name" value="AB_hydrolase_fold"/>
</dbReference>
<reference evidence="4 5" key="2">
    <citation type="journal article" date="2017" name="Sci. Rep.">
        <title>Ant-infecting Ophiocordyceps genomes reveal a high diversity of potential behavioral manipulation genes and a possible major role for enterotoxins.</title>
        <authorList>
            <person name="de Bekker C."/>
            <person name="Ohm R.A."/>
            <person name="Evans H.C."/>
            <person name="Brachmann A."/>
            <person name="Hughes D.P."/>
        </authorList>
    </citation>
    <scope>NUCLEOTIDE SEQUENCE [LARGE SCALE GENOMIC DNA]</scope>
    <source>
        <strain evidence="4 5">SC16a</strain>
    </source>
</reference>
<evidence type="ECO:0000256" key="2">
    <source>
        <dbReference type="SAM" id="MobiDB-lite"/>
    </source>
</evidence>
<protein>
    <recommendedName>
        <fullName evidence="3">Alpha/beta hydrolase fold-3 domain-containing protein</fullName>
    </recommendedName>
</protein>
<dbReference type="SUPFAM" id="SSF53474">
    <property type="entry name" value="alpha/beta-Hydrolases"/>
    <property type="match status" value="1"/>
</dbReference>
<dbReference type="InterPro" id="IPR013094">
    <property type="entry name" value="AB_hydrolase_3"/>
</dbReference>
<dbReference type="Gene3D" id="3.40.50.1820">
    <property type="entry name" value="alpha/beta hydrolase"/>
    <property type="match status" value="1"/>
</dbReference>
<evidence type="ECO:0000313" key="4">
    <source>
        <dbReference type="EMBL" id="PFH61025.1"/>
    </source>
</evidence>
<dbReference type="EMBL" id="LAZP02000094">
    <property type="protein sequence ID" value="PFH61025.1"/>
    <property type="molecule type" value="Genomic_DNA"/>
</dbReference>
<keyword evidence="1" id="KW-0378">Hydrolase</keyword>
<evidence type="ECO:0000259" key="3">
    <source>
        <dbReference type="Pfam" id="PF07859"/>
    </source>
</evidence>
<dbReference type="Pfam" id="PF07859">
    <property type="entry name" value="Abhydrolase_3"/>
    <property type="match status" value="1"/>
</dbReference>
<feature type="region of interest" description="Disordered" evidence="2">
    <location>
        <begin position="1"/>
        <end position="28"/>
    </location>
</feature>
<sequence length="479" mass="53091">MRANPSPRRRARHGWAGSGNSTSRRLDPSQGRIPAYIAIRAPRIPSTPAMILGPVSASDCLVFCILLAPQLIWHVGLVRTTCVVLKALPFLLLQLPLDLVRHRLWLPASSTLAFARESSTFEYVVSRCVRYSFKHIPPEVARVFFFKMICLPYLRWRMLRHGLVECPVHWYEHVHREGDTAVEGLWVRHDPNRSPDLVIYYIHGGGFSMGSSYFYLEFLMAWVHLLLDAGFENPAVFAPNYTLVPEAGYPTQLFDVVCGYDHVLQVAGDASRVCVAGDSAGSTLALGLLLKIGAQAQESCGLGIRMDASPVRPVPLMAALISPWVKLKSDAHYPSEMDYLDPQTLWKYAHAYAGESMLNQYPASPGSCTDDKLWKAAAPQCGYIVVFGEVEVFAPDIESFISCQARNGVDVKTLRFDGGIHAWPVASLFISRTVDRRLQGLRYLAGQISRLAKSDAAVVSGAAKEALRLDQVDRHALAE</sequence>
<keyword evidence="5" id="KW-1185">Reference proteome</keyword>
<name>A0A2A9PHP5_OPHUN</name>
<comment type="caution">
    <text evidence="4">The sequence shown here is derived from an EMBL/GenBank/DDBJ whole genome shotgun (WGS) entry which is preliminary data.</text>
</comment>